<sequence length="197" mass="23694">MIQNLRKDIYLIIHKKIFMMMLIGLTILLTYISLNDITDVFSKGYSYQHHFIIGADYVKTAFKNGLFYLIPLIVVFPFADTWLNEKNMIDVLFTRVDKRKYFVSKYMVSFISGFLLLFIPLLISFLAEAVMLDFHTHELTMLSYFTSENNYIDLNQWVTFFKLYLNHPYVYMLLFFFDYIHIWWIMCNVGIFNQFSM</sequence>
<dbReference type="AlphaFoldDB" id="A0A7G9GMA9"/>
<evidence type="ECO:0000313" key="3">
    <source>
        <dbReference type="Proteomes" id="UP000515856"/>
    </source>
</evidence>
<feature type="transmembrane region" description="Helical" evidence="1">
    <location>
        <begin position="106"/>
        <end position="127"/>
    </location>
</feature>
<accession>A0A7G9GMA9</accession>
<keyword evidence="1" id="KW-0812">Transmembrane</keyword>
<evidence type="ECO:0008006" key="4">
    <source>
        <dbReference type="Google" id="ProtNLM"/>
    </source>
</evidence>
<evidence type="ECO:0000313" key="2">
    <source>
        <dbReference type="EMBL" id="QNM11941.1"/>
    </source>
</evidence>
<proteinExistence type="predicted"/>
<reference evidence="2 3" key="1">
    <citation type="submission" date="2020-08" db="EMBL/GenBank/DDBJ databases">
        <authorList>
            <person name="Liu C."/>
            <person name="Sun Q."/>
        </authorList>
    </citation>
    <scope>NUCLEOTIDE SEQUENCE [LARGE SCALE GENOMIC DNA]</scope>
    <source>
        <strain evidence="2 3">NSJ-61</strain>
    </source>
</reference>
<name>A0A7G9GMA9_9FIRM</name>
<protein>
    <recommendedName>
        <fullName evidence="4">ABC-2 family transporter protein</fullName>
    </recommendedName>
</protein>
<gene>
    <name evidence="2" type="ORF">H9Q80_17105</name>
</gene>
<organism evidence="2 3">
    <name type="scientific">[Eubacterium] hominis</name>
    <dbReference type="NCBI Taxonomy" id="2764325"/>
    <lineage>
        <taxon>Bacteria</taxon>
        <taxon>Bacillati</taxon>
        <taxon>Bacillota</taxon>
        <taxon>Erysipelotrichia</taxon>
        <taxon>Erysipelotrichales</taxon>
        <taxon>Erysipelotrichaceae</taxon>
        <taxon>Amedibacillus</taxon>
    </lineage>
</organism>
<keyword evidence="1" id="KW-1133">Transmembrane helix</keyword>
<evidence type="ECO:0000256" key="1">
    <source>
        <dbReference type="SAM" id="Phobius"/>
    </source>
</evidence>
<dbReference type="KEGG" id="ehn:H9Q80_17105"/>
<keyword evidence="1" id="KW-0472">Membrane</keyword>
<feature type="transmembrane region" description="Helical" evidence="1">
    <location>
        <begin position="169"/>
        <end position="192"/>
    </location>
</feature>
<feature type="transmembrane region" description="Helical" evidence="1">
    <location>
        <begin position="66"/>
        <end position="85"/>
    </location>
</feature>
<dbReference type="Proteomes" id="UP000515856">
    <property type="component" value="Chromosome"/>
</dbReference>
<feature type="transmembrane region" description="Helical" evidence="1">
    <location>
        <begin position="12"/>
        <end position="34"/>
    </location>
</feature>
<dbReference type="RefSeq" id="WP_117454772.1">
    <property type="nucleotide sequence ID" value="NZ_CP060636.1"/>
</dbReference>
<dbReference type="EMBL" id="CP060636">
    <property type="protein sequence ID" value="QNM11941.1"/>
    <property type="molecule type" value="Genomic_DNA"/>
</dbReference>
<keyword evidence="3" id="KW-1185">Reference proteome</keyword>